<proteinExistence type="predicted"/>
<dbReference type="GO" id="GO:0141166">
    <property type="term" value="P:chromosomal 5-methylcytosine DNA demethylation pathway"/>
    <property type="evidence" value="ECO:0007669"/>
    <property type="project" value="InterPro"/>
</dbReference>
<dbReference type="PANTHER" id="PTHR46213">
    <property type="entry name" value="TRANSCRIPTIONAL ACTIVATOR DEMETER"/>
    <property type="match status" value="1"/>
</dbReference>
<evidence type="ECO:0000313" key="1">
    <source>
        <dbReference type="EMBL" id="KAK7259029.1"/>
    </source>
</evidence>
<accession>A0AAN9HZ31</accession>
<keyword evidence="2" id="KW-1185">Reference proteome</keyword>
<sequence length="194" mass="21647">MVETKIHHKDQSNANWGQSLLAATKLLRVYIKNILSYPIIISTPYLAYYNNSQVAPPIPERPQTSVDALAAQGASLTKKKRTKKKSTLVSSAYSCTEEERNVFHGRADLFIARMHLVQGDRRFSPWNGSVVDSVVGVFLTQNVSDLLSSSAFMSLAAPFILKSSSNHKVYHEESISLMINKPQVHIVEPEECTK</sequence>
<dbReference type="InterPro" id="IPR044811">
    <property type="entry name" value="DME/ROS1"/>
</dbReference>
<name>A0AAN9HZ31_CROPI</name>
<evidence type="ECO:0000313" key="2">
    <source>
        <dbReference type="Proteomes" id="UP001372338"/>
    </source>
</evidence>
<protein>
    <submittedName>
        <fullName evidence="1">Uncharacterized protein</fullName>
    </submittedName>
</protein>
<gene>
    <name evidence="1" type="ORF">RIF29_24623</name>
</gene>
<dbReference type="GO" id="GO:0019104">
    <property type="term" value="F:DNA N-glycosylase activity"/>
    <property type="evidence" value="ECO:0007669"/>
    <property type="project" value="InterPro"/>
</dbReference>
<comment type="caution">
    <text evidence="1">The sequence shown here is derived from an EMBL/GenBank/DDBJ whole genome shotgun (WGS) entry which is preliminary data.</text>
</comment>
<dbReference type="Proteomes" id="UP001372338">
    <property type="component" value="Unassembled WGS sequence"/>
</dbReference>
<dbReference type="EMBL" id="JAYWIO010000005">
    <property type="protein sequence ID" value="KAK7259029.1"/>
    <property type="molecule type" value="Genomic_DNA"/>
</dbReference>
<dbReference type="PANTHER" id="PTHR46213:SF13">
    <property type="entry name" value="DEMETER-LIKE PROTEIN 2-RELATED"/>
    <property type="match status" value="1"/>
</dbReference>
<dbReference type="AlphaFoldDB" id="A0AAN9HZ31"/>
<reference evidence="1 2" key="1">
    <citation type="submission" date="2024-01" db="EMBL/GenBank/DDBJ databases">
        <title>The genomes of 5 underutilized Papilionoideae crops provide insights into root nodulation and disease resistanc.</title>
        <authorList>
            <person name="Yuan L."/>
        </authorList>
    </citation>
    <scope>NUCLEOTIDE SEQUENCE [LARGE SCALE GENOMIC DNA]</scope>
    <source>
        <strain evidence="1">ZHUSHIDOU_FW_LH</strain>
        <tissue evidence="1">Leaf</tissue>
    </source>
</reference>
<organism evidence="1 2">
    <name type="scientific">Crotalaria pallida</name>
    <name type="common">Smooth rattlebox</name>
    <name type="synonym">Crotalaria striata</name>
    <dbReference type="NCBI Taxonomy" id="3830"/>
    <lineage>
        <taxon>Eukaryota</taxon>
        <taxon>Viridiplantae</taxon>
        <taxon>Streptophyta</taxon>
        <taxon>Embryophyta</taxon>
        <taxon>Tracheophyta</taxon>
        <taxon>Spermatophyta</taxon>
        <taxon>Magnoliopsida</taxon>
        <taxon>eudicotyledons</taxon>
        <taxon>Gunneridae</taxon>
        <taxon>Pentapetalae</taxon>
        <taxon>rosids</taxon>
        <taxon>fabids</taxon>
        <taxon>Fabales</taxon>
        <taxon>Fabaceae</taxon>
        <taxon>Papilionoideae</taxon>
        <taxon>50 kb inversion clade</taxon>
        <taxon>genistoids sensu lato</taxon>
        <taxon>core genistoids</taxon>
        <taxon>Crotalarieae</taxon>
        <taxon>Crotalaria</taxon>
    </lineage>
</organism>
<dbReference type="GO" id="GO:0035514">
    <property type="term" value="F:DNA demethylase activity"/>
    <property type="evidence" value="ECO:0007669"/>
    <property type="project" value="InterPro"/>
</dbReference>